<dbReference type="InterPro" id="IPR035237">
    <property type="entry name" value="DUF5341"/>
</dbReference>
<gene>
    <name evidence="1" type="ORF">HG536_0A00330</name>
</gene>
<dbReference type="OrthoDB" id="4038251at2759"/>
<evidence type="ECO:0000313" key="1">
    <source>
        <dbReference type="EMBL" id="QLL30216.1"/>
    </source>
</evidence>
<name>A0A7G3Z9N0_9SACH</name>
<protein>
    <submittedName>
        <fullName evidence="1">Uncharacterized protein</fullName>
    </submittedName>
</protein>
<dbReference type="Proteomes" id="UP000515788">
    <property type="component" value="Chromosome 1"/>
</dbReference>
<sequence length="61" mass="6526">MMVISIVSPTIGNDLGDISSNGFNNGDVQTAMHGEIYFNTYGGVDGQCNDYYDCFTGDCGM</sequence>
<reference evidence="1 2" key="1">
    <citation type="submission" date="2020-06" db="EMBL/GenBank/DDBJ databases">
        <title>The yeast mating-type switching endonuclease HO is a domesticated member of an unorthodox homing genetic element family.</title>
        <authorList>
            <person name="Coughlan A.Y."/>
            <person name="Lombardi L."/>
            <person name="Braun-Galleani S."/>
            <person name="Martos A.R."/>
            <person name="Galeote V."/>
            <person name="Bigey F."/>
            <person name="Dequin S."/>
            <person name="Byrne K.P."/>
            <person name="Wolfe K.H."/>
        </authorList>
    </citation>
    <scope>NUCLEOTIDE SEQUENCE [LARGE SCALE GENOMIC DNA]</scope>
    <source>
        <strain evidence="1 2">CBS764</strain>
    </source>
</reference>
<organism evidence="1 2">
    <name type="scientific">Torulaspora globosa</name>
    <dbReference type="NCBI Taxonomy" id="48254"/>
    <lineage>
        <taxon>Eukaryota</taxon>
        <taxon>Fungi</taxon>
        <taxon>Dikarya</taxon>
        <taxon>Ascomycota</taxon>
        <taxon>Saccharomycotina</taxon>
        <taxon>Saccharomycetes</taxon>
        <taxon>Saccharomycetales</taxon>
        <taxon>Saccharomycetaceae</taxon>
        <taxon>Torulaspora</taxon>
    </lineage>
</organism>
<proteinExistence type="predicted"/>
<evidence type="ECO:0000313" key="2">
    <source>
        <dbReference type="Proteomes" id="UP000515788"/>
    </source>
</evidence>
<dbReference type="AlphaFoldDB" id="A0A7G3Z9N0"/>
<dbReference type="GeneID" id="59323313"/>
<dbReference type="RefSeq" id="XP_037136891.1">
    <property type="nucleotide sequence ID" value="XM_037280996.1"/>
</dbReference>
<keyword evidence="2" id="KW-1185">Reference proteome</keyword>
<dbReference type="Pfam" id="PF17276">
    <property type="entry name" value="DUF5341"/>
    <property type="match status" value="1"/>
</dbReference>
<dbReference type="EMBL" id="CP059246">
    <property type="protein sequence ID" value="QLL30216.1"/>
    <property type="molecule type" value="Genomic_DNA"/>
</dbReference>
<accession>A0A7G3Z9N0</accession>
<dbReference type="KEGG" id="tgb:HG536_0A00330"/>